<dbReference type="Proteomes" id="UP000759131">
    <property type="component" value="Unassembled WGS sequence"/>
</dbReference>
<protein>
    <submittedName>
        <fullName evidence="1">Uncharacterized protein</fullName>
    </submittedName>
</protein>
<gene>
    <name evidence="1" type="ORF">OSB1V03_LOCUS2565</name>
</gene>
<dbReference type="EMBL" id="CAJPIZ010000924">
    <property type="protein sequence ID" value="CAG2102526.1"/>
    <property type="molecule type" value="Genomic_DNA"/>
</dbReference>
<dbReference type="AlphaFoldDB" id="A0A7R9KH46"/>
<keyword evidence="2" id="KW-1185">Reference proteome</keyword>
<proteinExistence type="predicted"/>
<reference evidence="1" key="1">
    <citation type="submission" date="2020-11" db="EMBL/GenBank/DDBJ databases">
        <authorList>
            <person name="Tran Van P."/>
        </authorList>
    </citation>
    <scope>NUCLEOTIDE SEQUENCE</scope>
</reference>
<organism evidence="1">
    <name type="scientific">Medioppia subpectinata</name>
    <dbReference type="NCBI Taxonomy" id="1979941"/>
    <lineage>
        <taxon>Eukaryota</taxon>
        <taxon>Metazoa</taxon>
        <taxon>Ecdysozoa</taxon>
        <taxon>Arthropoda</taxon>
        <taxon>Chelicerata</taxon>
        <taxon>Arachnida</taxon>
        <taxon>Acari</taxon>
        <taxon>Acariformes</taxon>
        <taxon>Sarcoptiformes</taxon>
        <taxon>Oribatida</taxon>
        <taxon>Brachypylina</taxon>
        <taxon>Oppioidea</taxon>
        <taxon>Oppiidae</taxon>
        <taxon>Medioppia</taxon>
    </lineage>
</organism>
<name>A0A7R9KH46_9ACAR</name>
<evidence type="ECO:0000313" key="2">
    <source>
        <dbReference type="Proteomes" id="UP000759131"/>
    </source>
</evidence>
<evidence type="ECO:0000313" key="1">
    <source>
        <dbReference type="EMBL" id="CAD7622096.1"/>
    </source>
</evidence>
<dbReference type="EMBL" id="OC855499">
    <property type="protein sequence ID" value="CAD7622096.1"/>
    <property type="molecule type" value="Genomic_DNA"/>
</dbReference>
<sequence>MYGLSIIDYNTMSYQRISSTASVPKLNPAVNGSAKVNSFESNLQQNQCQTDYDNVDEKANIYHETKVVINDETTKKEVKNVNKSDLFVDEEYNQNVADSQTAADNRDENQECNCFECEIRRNSNFSTEQLPLDIQMPLTLMSDSLMFCTIL</sequence>
<accession>A0A7R9KH46</accession>